<proteinExistence type="predicted"/>
<dbReference type="Proteomes" id="UP000011705">
    <property type="component" value="Chromosome"/>
</dbReference>
<dbReference type="InterPro" id="IPR029060">
    <property type="entry name" value="PIN-like_dom_sf"/>
</dbReference>
<dbReference type="DNASU" id="2739820"/>
<gene>
    <name evidence="2" type="ORF">HMPREF9726_02112</name>
</gene>
<reference evidence="2" key="1">
    <citation type="submission" date="2012-01" db="EMBL/GenBank/DDBJ databases">
        <title>The Genome Sequence of Treponema denticola H-22.</title>
        <authorList>
            <consortium name="The Broad Institute Genome Sequencing Platform"/>
            <person name="Earl A."/>
            <person name="Ward D."/>
            <person name="Feldgarden M."/>
            <person name="Gevers D."/>
            <person name="Blanton J.M."/>
            <person name="Fenno C.J."/>
            <person name="Baranova O.V."/>
            <person name="Mathney J."/>
            <person name="Dewhirst F.E."/>
            <person name="Izard J."/>
            <person name="Young S.K."/>
            <person name="Zeng Q."/>
            <person name="Gargeya S."/>
            <person name="Fitzgerald M."/>
            <person name="Haas B."/>
            <person name="Abouelleil A."/>
            <person name="Alvarado L."/>
            <person name="Arachchi H.M."/>
            <person name="Berlin A."/>
            <person name="Chapman S.B."/>
            <person name="Gearin G."/>
            <person name="Goldberg J."/>
            <person name="Griggs A."/>
            <person name="Gujja S."/>
            <person name="Hansen M."/>
            <person name="Heiman D."/>
            <person name="Howarth C."/>
            <person name="Larimer J."/>
            <person name="Lui A."/>
            <person name="MacDonald P.J.P."/>
            <person name="McCowen C."/>
            <person name="Montmayeur A."/>
            <person name="Murphy C."/>
            <person name="Neiman D."/>
            <person name="Pearson M."/>
            <person name="Priest M."/>
            <person name="Roberts A."/>
            <person name="Saif S."/>
            <person name="Shea T."/>
            <person name="Sisk P."/>
            <person name="Stolte C."/>
            <person name="Sykes S."/>
            <person name="Wortman J."/>
            <person name="Nusbaum C."/>
            <person name="Birren B."/>
        </authorList>
    </citation>
    <scope>NUCLEOTIDE SEQUENCE [LARGE SCALE GENOMIC DNA]</scope>
    <source>
        <strain evidence="2">H-22</strain>
    </source>
</reference>
<accession>A0A0E2E2V3</accession>
<comment type="caution">
    <text evidence="2">The sequence shown here is derived from an EMBL/GenBank/DDBJ whole genome shotgun (WGS) entry which is preliminary data.</text>
</comment>
<dbReference type="GeneID" id="2739820"/>
<evidence type="ECO:0000313" key="2">
    <source>
        <dbReference type="EMBL" id="EMB31732.1"/>
    </source>
</evidence>
<dbReference type="InterPro" id="IPR002716">
    <property type="entry name" value="PIN_dom"/>
</dbReference>
<organism evidence="2">
    <name type="scientific">Treponema denticola H-22</name>
    <dbReference type="NCBI Taxonomy" id="999432"/>
    <lineage>
        <taxon>Bacteria</taxon>
        <taxon>Pseudomonadati</taxon>
        <taxon>Spirochaetota</taxon>
        <taxon>Spirochaetia</taxon>
        <taxon>Spirochaetales</taxon>
        <taxon>Treponemataceae</taxon>
        <taxon>Treponema</taxon>
    </lineage>
</organism>
<dbReference type="SUPFAM" id="SSF88723">
    <property type="entry name" value="PIN domain-like"/>
    <property type="match status" value="1"/>
</dbReference>
<protein>
    <recommendedName>
        <fullName evidence="1">PIN domain-containing protein</fullName>
    </recommendedName>
</protein>
<dbReference type="RefSeq" id="WP_002669943.1">
    <property type="nucleotide sequence ID" value="NZ_CM001795.1"/>
</dbReference>
<evidence type="ECO:0000259" key="1">
    <source>
        <dbReference type="Pfam" id="PF13470"/>
    </source>
</evidence>
<sequence>MKVLIDTNVILDVLLNRASFVQDAIAVLELTCGNIQAYVSASAITDIYYIAYKELRDKIRVKNLIKTLLQIITVAGISDKEIMSAIDSDWADFEDSLQNAVAESHDCSMIITRNISDFNGSNLQIISPKDFIVQFTH</sequence>
<name>A0A0E2E2V3_TREDN</name>
<dbReference type="HOGENOM" id="CLU_124456_3_0_12"/>
<dbReference type="AlphaFoldDB" id="A0A0E2E2V3"/>
<dbReference type="EMBL" id="AGDV01000020">
    <property type="protein sequence ID" value="EMB31732.1"/>
    <property type="molecule type" value="Genomic_DNA"/>
</dbReference>
<dbReference type="Gene3D" id="3.40.50.1010">
    <property type="entry name" value="5'-nuclease"/>
    <property type="match status" value="1"/>
</dbReference>
<dbReference type="Pfam" id="PF13470">
    <property type="entry name" value="PIN_3"/>
    <property type="match status" value="1"/>
</dbReference>
<feature type="domain" description="PIN" evidence="1">
    <location>
        <begin position="2"/>
        <end position="115"/>
    </location>
</feature>
<dbReference type="PATRIC" id="fig|999432.5.peg.2194"/>